<dbReference type="PANTHER" id="PTHR43781">
    <property type="entry name" value="SACCHAROPINE DEHYDROGENASE"/>
    <property type="match status" value="1"/>
</dbReference>
<reference evidence="2 3" key="1">
    <citation type="journal article" date="2018" name="Syst. Appl. Microbiol.">
        <title>Pseudomonas gallaeciensis sp. nov., isolated from crude-oil-contaminated intertidal sand samples after the Prestige oil spill.</title>
        <authorList>
            <person name="Mulet M."/>
            <person name="Sanchez D."/>
            <person name="Rodriguez A.C."/>
            <person name="Nogales B."/>
            <person name="Bosch R."/>
            <person name="Busquets A."/>
            <person name="Gomila M."/>
            <person name="Lalucat J."/>
            <person name="Garcia-Valdes E."/>
        </authorList>
    </citation>
    <scope>NUCLEOTIDE SEQUENCE [LARGE SCALE GENOMIC DNA]</scope>
    <source>
        <strain evidence="2 3">V113</strain>
    </source>
</reference>
<dbReference type="PANTHER" id="PTHR43781:SF1">
    <property type="entry name" value="SACCHAROPINE DEHYDROGENASE"/>
    <property type="match status" value="1"/>
</dbReference>
<evidence type="ECO:0000313" key="2">
    <source>
        <dbReference type="EMBL" id="RGP57138.1"/>
    </source>
</evidence>
<dbReference type="InterPro" id="IPR005097">
    <property type="entry name" value="Sacchrp_dh_NADP-bd"/>
</dbReference>
<evidence type="ECO:0000259" key="1">
    <source>
        <dbReference type="Pfam" id="PF03435"/>
    </source>
</evidence>
<evidence type="ECO:0000313" key="3">
    <source>
        <dbReference type="Proteomes" id="UP000265411"/>
    </source>
</evidence>
<dbReference type="Proteomes" id="UP000265411">
    <property type="component" value="Unassembled WGS sequence"/>
</dbReference>
<accession>A0A395RAJ0</accession>
<dbReference type="Gene3D" id="3.40.50.720">
    <property type="entry name" value="NAD(P)-binding Rossmann-like Domain"/>
    <property type="match status" value="1"/>
</dbReference>
<dbReference type="InterPro" id="IPR036291">
    <property type="entry name" value="NAD(P)-bd_dom_sf"/>
</dbReference>
<keyword evidence="3" id="KW-1185">Reference proteome</keyword>
<sequence>MIGTGNKHASSWMIYGAYGYTGELIAREAVARGLKPVLAGRSREKLEPLARELGLPLKVFELNDTTQVSDAIAGMDLVLHCAGPFSVTAQPMMEACLREGAHYLDITGEISVFEHAQTLHAQALAAGVVICPGVGFDVVPTDCVAATLKAALPDATHLALGFDSLSRMSPGTAKTSVEGLAQGGKVRIGGQIASVPLAWKRRRINFGDGEKTAMTIPWGDVSTAFQTTAIPNIEVYIPASERMIRSVRMANGIRPLLGLGWVQRWLKARIGKQISGPDDRDRADRGTWVWGEARNAAGKRVEARVHTVNVYSLTVTAALEVVCYLRANADMSGSYTPARLVGADLVSRLPGSSQIILSEHAVD</sequence>
<gene>
    <name evidence="2" type="ORF">ASB58_07365</name>
</gene>
<dbReference type="RefSeq" id="WP_118129861.1">
    <property type="nucleotide sequence ID" value="NZ_LMAZ01000001.1"/>
</dbReference>
<dbReference type="Pfam" id="PF03435">
    <property type="entry name" value="Sacchrp_dh_NADP"/>
    <property type="match status" value="1"/>
</dbReference>
<protein>
    <recommendedName>
        <fullName evidence="1">Saccharopine dehydrogenase NADP binding domain-containing protein</fullName>
    </recommendedName>
</protein>
<dbReference type="OrthoDB" id="4420885at2"/>
<dbReference type="EMBL" id="LMAZ01000001">
    <property type="protein sequence ID" value="RGP57138.1"/>
    <property type="molecule type" value="Genomic_DNA"/>
</dbReference>
<dbReference type="SUPFAM" id="SSF51735">
    <property type="entry name" value="NAD(P)-binding Rossmann-fold domains"/>
    <property type="match status" value="1"/>
</dbReference>
<organism evidence="2 3">
    <name type="scientific">Pseudomonas abyssi</name>
    <dbReference type="NCBI Taxonomy" id="170540"/>
    <lineage>
        <taxon>Bacteria</taxon>
        <taxon>Pseudomonadati</taxon>
        <taxon>Pseudomonadota</taxon>
        <taxon>Gammaproteobacteria</taxon>
        <taxon>Pseudomonadales</taxon>
        <taxon>Pseudomonadaceae</taxon>
        <taxon>Pseudomonas</taxon>
    </lineage>
</organism>
<dbReference type="AlphaFoldDB" id="A0A395RAJ0"/>
<name>A0A395RAJ0_9PSED</name>
<proteinExistence type="predicted"/>
<comment type="caution">
    <text evidence="2">The sequence shown here is derived from an EMBL/GenBank/DDBJ whole genome shotgun (WGS) entry which is preliminary data.</text>
</comment>
<feature type="domain" description="Saccharopine dehydrogenase NADP binding" evidence="1">
    <location>
        <begin position="13"/>
        <end position="130"/>
    </location>
</feature>